<feature type="signal peptide" evidence="1">
    <location>
        <begin position="1"/>
        <end position="20"/>
    </location>
</feature>
<reference evidence="3" key="1">
    <citation type="journal article" date="2019" name="Int. J. Syst. Evol. Microbiol.">
        <title>The Global Catalogue of Microorganisms (GCM) 10K type strain sequencing project: providing services to taxonomists for standard genome sequencing and annotation.</title>
        <authorList>
            <consortium name="The Broad Institute Genomics Platform"/>
            <consortium name="The Broad Institute Genome Sequencing Center for Infectious Disease"/>
            <person name="Wu L."/>
            <person name="Ma J."/>
        </authorList>
    </citation>
    <scope>NUCLEOTIDE SEQUENCE [LARGE SCALE GENOMIC DNA]</scope>
    <source>
        <strain evidence="3">JCM 31406</strain>
    </source>
</reference>
<evidence type="ECO:0000313" key="2">
    <source>
        <dbReference type="EMBL" id="GGS28656.1"/>
    </source>
</evidence>
<feature type="chain" id="PRO_5045708803" description="DUF11 domain-containing protein" evidence="1">
    <location>
        <begin position="21"/>
        <end position="918"/>
    </location>
</feature>
<proteinExistence type="predicted"/>
<evidence type="ECO:0000256" key="1">
    <source>
        <dbReference type="SAM" id="SignalP"/>
    </source>
</evidence>
<evidence type="ECO:0008006" key="4">
    <source>
        <dbReference type="Google" id="ProtNLM"/>
    </source>
</evidence>
<sequence length="918" mass="91041">MFNPRSLLLTAALSACSALAAGTAPNTVITNTATLTYKDALNAPRSKTSNVVTVTVRQVYALTVTPDSDELTVPTARSYATYAGASRLVPYTLTNNSNGTDSFNLSVTQSATDGYNVTTRLFLDANQDGVADTPGTPISGPVELTSGASADILVEATIPAGTADALDALFALVATSVGNNTVTDTDNYAKLTVSAIGQLNVTHTADRATANPGDTVTFTLNATVPTGNPVGAVTGVVQVDGTARNGVIVRDLLPTLEFGAVSAFSASDGTAALTGTPVYSTDGGATWTATAPSSGVNAVALLVEGSGAFLPAGSTLSMTFTATVPATALATTTQTATASATFDANLDGDGADATETTPDAAAQVTVNTVSRGALGPNGFAGGSATGDYTLRGVTISRSGDAQTTTTPIVAGTGVTFRQTLTNTGNATNDFTLAVSGAPAGWTCSVVGIDGTDTLGAAITGPVTLAVNATLNFAVTCSVPFSAAGQTNVALTVTATPAGGGAADTTTSTVASVSAAGLPVLGNGDGNTATAPTTTAVTVAANPGQNAVFPLELKNGGPVDEAFTLSGGPAGTLYYIDVNGDGLLDAGDTPVTTTAALTPGSTLQLLAVVPVDAAAPAGDTSVTFTATSTTDTSRAVSVTDTLQASAVTSGTFTPDRALSTISGGEVVYEHTLENTSNDAVNYAVGAFTSAQSSVFTYTYSTTLNGTYTSTLSGAVARGGTQSVFVKVAVASGLAETFTTSEAAAIQVTITAQKAPAGAVTLSATDTTTVQSVTGAVVKTAYLCSDAACTTSTLLNDNDPVSPGDYLRYTLQVQNTGTSTLYGAILNDQLPVDAPTSGSPVIVTSYHKLSASDAKVLFSVDGGGTWTSSATSPIALNGASGSFMAALDSDVNGVSDGAITDADVLPAGASFTVDFIVRVN</sequence>
<evidence type="ECO:0000313" key="3">
    <source>
        <dbReference type="Proteomes" id="UP000620633"/>
    </source>
</evidence>
<keyword evidence="3" id="KW-1185">Reference proteome</keyword>
<dbReference type="PROSITE" id="PS51257">
    <property type="entry name" value="PROKAR_LIPOPROTEIN"/>
    <property type="match status" value="1"/>
</dbReference>
<protein>
    <recommendedName>
        <fullName evidence="4">DUF11 domain-containing protein</fullName>
    </recommendedName>
</protein>
<comment type="caution">
    <text evidence="2">The sequence shown here is derived from an EMBL/GenBank/DDBJ whole genome shotgun (WGS) entry which is preliminary data.</text>
</comment>
<name>A0ABQ2SGS6_9DEIO</name>
<gene>
    <name evidence="2" type="ORF">GCM10008961_20400</name>
</gene>
<dbReference type="Gene3D" id="2.60.40.740">
    <property type="match status" value="1"/>
</dbReference>
<keyword evidence="1" id="KW-0732">Signal</keyword>
<dbReference type="NCBIfam" id="TIGR01451">
    <property type="entry name" value="B_ant_repeat"/>
    <property type="match status" value="1"/>
</dbReference>
<dbReference type="RefSeq" id="WP_189101422.1">
    <property type="nucleotide sequence ID" value="NZ_BMQO01000008.1"/>
</dbReference>
<accession>A0ABQ2SGS6</accession>
<dbReference type="Proteomes" id="UP000620633">
    <property type="component" value="Unassembled WGS sequence"/>
</dbReference>
<dbReference type="EMBL" id="BMQO01000008">
    <property type="protein sequence ID" value="GGS28656.1"/>
    <property type="molecule type" value="Genomic_DNA"/>
</dbReference>
<dbReference type="InterPro" id="IPR047589">
    <property type="entry name" value="DUF11_rpt"/>
</dbReference>
<organism evidence="2 3">
    <name type="scientific">Deinococcus knuensis</name>
    <dbReference type="NCBI Taxonomy" id="1837380"/>
    <lineage>
        <taxon>Bacteria</taxon>
        <taxon>Thermotogati</taxon>
        <taxon>Deinococcota</taxon>
        <taxon>Deinococci</taxon>
        <taxon>Deinococcales</taxon>
        <taxon>Deinococcaceae</taxon>
        <taxon>Deinococcus</taxon>
    </lineage>
</organism>